<dbReference type="EMBL" id="KV423932">
    <property type="protein sequence ID" value="KZT60353.1"/>
    <property type="molecule type" value="Genomic_DNA"/>
</dbReference>
<dbReference type="AlphaFoldDB" id="A0A165IBA3"/>
<protein>
    <submittedName>
        <fullName evidence="2">Uncharacterized protein</fullName>
    </submittedName>
</protein>
<keyword evidence="3" id="KW-1185">Reference proteome</keyword>
<accession>A0A165IBA3</accession>
<feature type="non-terminal residue" evidence="2">
    <location>
        <position position="332"/>
    </location>
</feature>
<proteinExistence type="predicted"/>
<name>A0A165IBA3_9BASI</name>
<gene>
    <name evidence="2" type="ORF">CALCODRAFT_533217</name>
</gene>
<sequence>MLSQGWKTEGVPLRDGELHKRRAARVYNLQHSDTPKRKVDDYLKRYGCRWSELCRLPYFDPVTMGVLDPMHMLLQGLTKTLWFHTWVQGGKEKIKLLREGTEAGTRRELDEIHEVLQTFEMPTSYARLPTKVGYPAGGSLTSDEWRALAVVYGPAEASQKQPKPKSQGALTQPDEDINLQGNAPHPERLRADPEAAQNYLKFATVLKVYMRREISERDIERASRVYLDFFEEYVKVRSCVRPQHITDDVMCCRTIHPTPTHHLLQIYGVSNVTPTFHWVTHMPAQIRRYGPVHSFWTFLFERLNKVLKAINTSGHKGGVVEVTFAREFKHEI</sequence>
<dbReference type="PANTHER" id="PTHR46579">
    <property type="entry name" value="F5/8 TYPE C DOMAIN-CONTAINING PROTEIN-RELATED"/>
    <property type="match status" value="1"/>
</dbReference>
<evidence type="ECO:0000313" key="3">
    <source>
        <dbReference type="Proteomes" id="UP000076842"/>
    </source>
</evidence>
<feature type="region of interest" description="Disordered" evidence="1">
    <location>
        <begin position="156"/>
        <end position="192"/>
    </location>
</feature>
<organism evidence="2 3">
    <name type="scientific">Calocera cornea HHB12733</name>
    <dbReference type="NCBI Taxonomy" id="1353952"/>
    <lineage>
        <taxon>Eukaryota</taxon>
        <taxon>Fungi</taxon>
        <taxon>Dikarya</taxon>
        <taxon>Basidiomycota</taxon>
        <taxon>Agaricomycotina</taxon>
        <taxon>Dacrymycetes</taxon>
        <taxon>Dacrymycetales</taxon>
        <taxon>Dacrymycetaceae</taxon>
        <taxon>Calocera</taxon>
    </lineage>
</organism>
<dbReference type="STRING" id="1353952.A0A165IBA3"/>
<dbReference type="OrthoDB" id="3239894at2759"/>
<evidence type="ECO:0000313" key="2">
    <source>
        <dbReference type="EMBL" id="KZT60353.1"/>
    </source>
</evidence>
<dbReference type="InParanoid" id="A0A165IBA3"/>
<evidence type="ECO:0000256" key="1">
    <source>
        <dbReference type="SAM" id="MobiDB-lite"/>
    </source>
</evidence>
<reference evidence="2 3" key="1">
    <citation type="journal article" date="2016" name="Mol. Biol. Evol.">
        <title>Comparative Genomics of Early-Diverging Mushroom-Forming Fungi Provides Insights into the Origins of Lignocellulose Decay Capabilities.</title>
        <authorList>
            <person name="Nagy L.G."/>
            <person name="Riley R."/>
            <person name="Tritt A."/>
            <person name="Adam C."/>
            <person name="Daum C."/>
            <person name="Floudas D."/>
            <person name="Sun H."/>
            <person name="Yadav J.S."/>
            <person name="Pangilinan J."/>
            <person name="Larsson K.H."/>
            <person name="Matsuura K."/>
            <person name="Barry K."/>
            <person name="Labutti K."/>
            <person name="Kuo R."/>
            <person name="Ohm R.A."/>
            <person name="Bhattacharya S.S."/>
            <person name="Shirouzu T."/>
            <person name="Yoshinaga Y."/>
            <person name="Martin F.M."/>
            <person name="Grigoriev I.V."/>
            <person name="Hibbett D.S."/>
        </authorList>
    </citation>
    <scope>NUCLEOTIDE SEQUENCE [LARGE SCALE GENOMIC DNA]</scope>
    <source>
        <strain evidence="2 3">HHB12733</strain>
    </source>
</reference>
<dbReference type="Proteomes" id="UP000076842">
    <property type="component" value="Unassembled WGS sequence"/>
</dbReference>
<dbReference type="PANTHER" id="PTHR46579:SF1">
    <property type="entry name" value="F5_8 TYPE C DOMAIN-CONTAINING PROTEIN"/>
    <property type="match status" value="1"/>
</dbReference>